<evidence type="ECO:0000313" key="2">
    <source>
        <dbReference type="EMBL" id="CAA6817207.1"/>
    </source>
</evidence>
<reference evidence="2" key="1">
    <citation type="submission" date="2020-01" db="EMBL/GenBank/DDBJ databases">
        <authorList>
            <person name="Meier V. D."/>
            <person name="Meier V D."/>
        </authorList>
    </citation>
    <scope>NUCLEOTIDE SEQUENCE</scope>
    <source>
        <strain evidence="2">HLG_WM_MAG_08</strain>
    </source>
</reference>
<dbReference type="Gene3D" id="3.40.250.10">
    <property type="entry name" value="Rhodanese-like domain"/>
    <property type="match status" value="1"/>
</dbReference>
<protein>
    <submittedName>
        <fullName evidence="2">Rhodanese-like domain-containing protein</fullName>
    </submittedName>
</protein>
<sequence>MADGVETIAENGILSYLEKITGGDDSILVIDSRTPDWVEKGTIPGAKNLPWTNLSPAKGATTDNIIKIMNDEFGVKLAEDMDALDVDEAVVAGDTSEVFDFSGAKTLVLFCNGMWCGQSPTNIMQLLKMGYPAEKIKWYRGGMQTWSVLGFNTVKGGS</sequence>
<dbReference type="Pfam" id="PF00581">
    <property type="entry name" value="Rhodanese"/>
    <property type="match status" value="1"/>
</dbReference>
<dbReference type="InterPro" id="IPR001763">
    <property type="entry name" value="Rhodanese-like_dom"/>
</dbReference>
<name>A0A6S6TG70_9GAMM</name>
<dbReference type="SMART" id="SM00450">
    <property type="entry name" value="RHOD"/>
    <property type="match status" value="1"/>
</dbReference>
<feature type="domain" description="Rhodanese" evidence="1">
    <location>
        <begin position="23"/>
        <end position="155"/>
    </location>
</feature>
<proteinExistence type="predicted"/>
<evidence type="ECO:0000259" key="1">
    <source>
        <dbReference type="PROSITE" id="PS50206"/>
    </source>
</evidence>
<dbReference type="AlphaFoldDB" id="A0A6S6TG70"/>
<organism evidence="2">
    <name type="scientific">uncultured Thiotrichaceae bacterium</name>
    <dbReference type="NCBI Taxonomy" id="298394"/>
    <lineage>
        <taxon>Bacteria</taxon>
        <taxon>Pseudomonadati</taxon>
        <taxon>Pseudomonadota</taxon>
        <taxon>Gammaproteobacteria</taxon>
        <taxon>Thiotrichales</taxon>
        <taxon>Thiotrichaceae</taxon>
        <taxon>environmental samples</taxon>
    </lineage>
</organism>
<accession>A0A6S6TG70</accession>
<gene>
    <name evidence="2" type="ORF">HELGO_WM47162</name>
</gene>
<dbReference type="EMBL" id="CACVAV010000273">
    <property type="protein sequence ID" value="CAA6817207.1"/>
    <property type="molecule type" value="Genomic_DNA"/>
</dbReference>
<dbReference type="CDD" id="cd00158">
    <property type="entry name" value="RHOD"/>
    <property type="match status" value="1"/>
</dbReference>
<dbReference type="SUPFAM" id="SSF52821">
    <property type="entry name" value="Rhodanese/Cell cycle control phosphatase"/>
    <property type="match status" value="1"/>
</dbReference>
<dbReference type="PROSITE" id="PS50206">
    <property type="entry name" value="RHODANESE_3"/>
    <property type="match status" value="1"/>
</dbReference>
<dbReference type="InterPro" id="IPR036873">
    <property type="entry name" value="Rhodanese-like_dom_sf"/>
</dbReference>